<dbReference type="EMBL" id="JAQQWM010000002">
    <property type="protein sequence ID" value="KAK8078509.1"/>
    <property type="molecule type" value="Genomic_DNA"/>
</dbReference>
<keyword evidence="3" id="KW-1185">Reference proteome</keyword>
<evidence type="ECO:0000313" key="2">
    <source>
        <dbReference type="EMBL" id="KAK8078509.1"/>
    </source>
</evidence>
<dbReference type="Proteomes" id="UP001446871">
    <property type="component" value="Unassembled WGS sequence"/>
</dbReference>
<comment type="caution">
    <text evidence="2">The sequence shown here is derived from an EMBL/GenBank/DDBJ whole genome shotgun (WGS) entry which is preliminary data.</text>
</comment>
<organism evidence="2 3">
    <name type="scientific">Apiospora saccharicola</name>
    <dbReference type="NCBI Taxonomy" id="335842"/>
    <lineage>
        <taxon>Eukaryota</taxon>
        <taxon>Fungi</taxon>
        <taxon>Dikarya</taxon>
        <taxon>Ascomycota</taxon>
        <taxon>Pezizomycotina</taxon>
        <taxon>Sordariomycetes</taxon>
        <taxon>Xylariomycetidae</taxon>
        <taxon>Amphisphaeriales</taxon>
        <taxon>Apiosporaceae</taxon>
        <taxon>Apiospora</taxon>
    </lineage>
</organism>
<protein>
    <submittedName>
        <fullName evidence="2">Uncharacterized protein</fullName>
    </submittedName>
</protein>
<accession>A0ABR1W4U4</accession>
<evidence type="ECO:0000256" key="1">
    <source>
        <dbReference type="SAM" id="MobiDB-lite"/>
    </source>
</evidence>
<reference evidence="2 3" key="1">
    <citation type="submission" date="2023-01" db="EMBL/GenBank/DDBJ databases">
        <title>Analysis of 21 Apiospora genomes using comparative genomics revels a genus with tremendous synthesis potential of carbohydrate active enzymes and secondary metabolites.</title>
        <authorList>
            <person name="Sorensen T."/>
        </authorList>
    </citation>
    <scope>NUCLEOTIDE SEQUENCE [LARGE SCALE GENOMIC DNA]</scope>
    <source>
        <strain evidence="2 3">CBS 83171</strain>
    </source>
</reference>
<proteinExistence type="predicted"/>
<gene>
    <name evidence="2" type="ORF">PG996_004679</name>
</gene>
<name>A0ABR1W4U4_9PEZI</name>
<sequence>MSNTSGSVVQTQWSIDNTVFQSFPVIGRLIQAVREDDAQAQAVYAFDALGSSILISPDRISDGIQALGNSGRAEVFERLMITIGLLPRGIATFVRKDAQRCVPTFMLVTALKTLLTDSDVGNVIYDMLVLQGLAQKPELRCSRNQIAAVVAALSGYSDTILPAPIKSMRSLFVLLQKKGLDSVRTLKYVEHKYLAEIYSTVFGLLQKEEVRYVSVEGTAGCLLIATTFLWLNEPDVELCIDDLCVQSAKNVKISIQVTTTKPFKDNWIVKGWREVGTEVLTSVIGSDITMGSSSLKLPAFTPIDMAREVIRSQYNLTEAQTIKVGALATGLASVALERGFVFMDPPSPGFRMREVQLREICQSSYLSNIPDCMKICGWTSEETDDAPSISDAIKNWVDQGYPGVKEAEGIAHHPLKQTPLQGLVWVLTEIEKQLPTLTLLRCQCMASVLPGVEVSMSNTGYNSGVSKADLAYATNGYVAWVTTPFRGTTTNLQEVMRVEMKAGYLRWSGSENDNAALERVEQGSTRSEEGVDDEHTRRLNPFDDKGEYNSLPRFVDDCKLTVKHYLNQTGRSLILTSFLYNPSSGAQTVVNWILSMEAVAVATHVHDRAMAGFAELDLAKRLRGSRVWETVRATSADGKIVHPVGSPTRYVTRTCNNEELRFFVAGRRNVHRLFIQHGNTPLLKTIERALGEEREQESGRLGYLTDQPAAMMAPFIEEQIRNPGWFIIT</sequence>
<feature type="region of interest" description="Disordered" evidence="1">
    <location>
        <begin position="518"/>
        <end position="542"/>
    </location>
</feature>
<evidence type="ECO:0000313" key="3">
    <source>
        <dbReference type="Proteomes" id="UP001446871"/>
    </source>
</evidence>